<reference evidence="1 2" key="1">
    <citation type="submission" date="2022-10" db="EMBL/GenBank/DDBJ databases">
        <title>Comparative genomics and taxonomic characterization of three novel marine species of genus Reichenbachiella exhibiting antioxidant and polysaccharide degradation activities.</title>
        <authorList>
            <person name="Muhammad N."/>
            <person name="Lee Y.-J."/>
            <person name="Ko J."/>
            <person name="Kim S.-G."/>
        </authorList>
    </citation>
    <scope>NUCLEOTIDE SEQUENCE [LARGE SCALE GENOMIC DNA]</scope>
    <source>
        <strain evidence="1 2">ABR2-5</strain>
    </source>
</reference>
<accession>A0ABT3CQC9</accession>
<evidence type="ECO:0000313" key="1">
    <source>
        <dbReference type="EMBL" id="MCV9385822.1"/>
    </source>
</evidence>
<proteinExistence type="predicted"/>
<dbReference type="Proteomes" id="UP001300692">
    <property type="component" value="Unassembled WGS sequence"/>
</dbReference>
<name>A0ABT3CQC9_9BACT</name>
<comment type="caution">
    <text evidence="1">The sequence shown here is derived from an EMBL/GenBank/DDBJ whole genome shotgun (WGS) entry which is preliminary data.</text>
</comment>
<organism evidence="1 2">
    <name type="scientific">Reichenbachiella ulvae</name>
    <dbReference type="NCBI Taxonomy" id="2980104"/>
    <lineage>
        <taxon>Bacteria</taxon>
        <taxon>Pseudomonadati</taxon>
        <taxon>Bacteroidota</taxon>
        <taxon>Cytophagia</taxon>
        <taxon>Cytophagales</taxon>
        <taxon>Reichenbachiellaceae</taxon>
        <taxon>Reichenbachiella</taxon>
    </lineage>
</organism>
<dbReference type="RefSeq" id="WP_264136605.1">
    <property type="nucleotide sequence ID" value="NZ_JAOYOD010000001.1"/>
</dbReference>
<keyword evidence="2" id="KW-1185">Reference proteome</keyword>
<sequence length="233" mass="27512">MQEYIQENHIEEIEDMIHKLASSKSFVEQFIKEEERHLLDDISLNKRDVRIGDDVDVYVNHITEHQTFTMIMVPISIYNMAIYDTLLFSVIEVSDEWVRREFPYDDIEDDSTKSHLLTLKNHELLAHHLYSQALKISHTSMGQVHVDLNESYISSGSIHEHTSNLSKHEKDEMRRHWGVLKKAFTHVIDLNVEFNIYVFGFNDLEVSVKNRKGDYSITITPKNVFQRHHFLED</sequence>
<evidence type="ECO:0000313" key="2">
    <source>
        <dbReference type="Proteomes" id="UP001300692"/>
    </source>
</evidence>
<dbReference type="EMBL" id="JAOYOD010000001">
    <property type="protein sequence ID" value="MCV9385822.1"/>
    <property type="molecule type" value="Genomic_DNA"/>
</dbReference>
<protein>
    <submittedName>
        <fullName evidence="1">Uncharacterized protein</fullName>
    </submittedName>
</protein>
<gene>
    <name evidence="1" type="ORF">N7U62_04070</name>
</gene>